<feature type="transmembrane region" description="Helical" evidence="13">
    <location>
        <begin position="803"/>
        <end position="824"/>
    </location>
</feature>
<reference evidence="16 17" key="1">
    <citation type="submission" date="2020-06" db="EMBL/GenBank/DDBJ databases">
        <authorList>
            <person name="Li R."/>
            <person name="Bekaert M."/>
        </authorList>
    </citation>
    <scope>NUCLEOTIDE SEQUENCE [LARGE SCALE GENOMIC DNA]</scope>
    <source>
        <strain evidence="17">wild</strain>
    </source>
</reference>
<dbReference type="Proteomes" id="UP000507470">
    <property type="component" value="Unassembled WGS sequence"/>
</dbReference>
<comment type="subcellular location">
    <subcellularLocation>
        <location evidence="1">Membrane</location>
        <topology evidence="1">Multi-pass membrane protein</topology>
    </subcellularLocation>
</comment>
<evidence type="ECO:0000256" key="12">
    <source>
        <dbReference type="SAM" id="MobiDB-lite"/>
    </source>
</evidence>
<evidence type="ECO:0000256" key="13">
    <source>
        <dbReference type="SAM" id="Phobius"/>
    </source>
</evidence>
<keyword evidence="4 13" id="KW-0812">Transmembrane</keyword>
<keyword evidence="5 14" id="KW-0732">Signal</keyword>
<evidence type="ECO:0000256" key="1">
    <source>
        <dbReference type="ARBA" id="ARBA00004141"/>
    </source>
</evidence>
<dbReference type="PROSITE" id="PS50156">
    <property type="entry name" value="SSD"/>
    <property type="match status" value="1"/>
</dbReference>
<feature type="chain" id="PRO_5026906540" evidence="14">
    <location>
        <begin position="22"/>
        <end position="1389"/>
    </location>
</feature>
<feature type="transmembrane region" description="Helical" evidence="13">
    <location>
        <begin position="1209"/>
        <end position="1230"/>
    </location>
</feature>
<accession>A0A6J8A220</accession>
<evidence type="ECO:0000313" key="16">
    <source>
        <dbReference type="EMBL" id="CAC5359869.1"/>
    </source>
</evidence>
<evidence type="ECO:0000256" key="7">
    <source>
        <dbReference type="ARBA" id="ARBA00023055"/>
    </source>
</evidence>
<dbReference type="GO" id="GO:0005886">
    <property type="term" value="C:plasma membrane"/>
    <property type="evidence" value="ECO:0007669"/>
    <property type="project" value="TreeGrafter"/>
</dbReference>
<sequence>MKRDFVLFFISIVFSNYMVHGKDGHCSWYGECGDSPTGKYNCLYTGPAIALKNETGLKILKTYCPDLLEEKGYTYTCCDTDQLITIQKNMGLPQQFFLRCPSCYRNFLNLYCYQTCSKNQSNYVFNVKTQPMPTNKTKTQITKIDYFITHTYANGMFNSCKGVQMPSANERAITVFCGHPADQCTIKNWLQYMGDTTNGHTPFDINFNITNTPITPNTTNTTFYPMDVTTSLCNETALNKSACSCQDCTLSCAPMPPFPKPPKPATILGFDAWYFIMCILYIIFVLFFGTYGLCYNIISRNAFGIKQKKYDSIEERPCGRTGSINGHGQSRKKKLSAPLVEEKDINCLEKIGAGVEKFLRNMFLTWGLVVARHPVIVIVLGILIAGALSAGLYFFKVTTNPVDLWSAKNSRARTEKDYFDSHFGPFYRTEQLIVTRPNNNTIVKHKNPGSLVSYTNYTSLFDKEFLHMLLDLQLEIENLTATYKGETVRLQDICFKPLAPDNNNCTTESVLEYWQKSHENIDKLAYTPDGWFVKADYLDHFHFCVSAPASTQDTVGLNISCLATNSAPIFPWVAMGGYDGLNYQDSTAFVITILVNNHLKDEDNEKAMAWEKVLIDFLKTRQNSLNMTIAFNTERSIEDEINRESSSDIWTVLASYLIMFGYITITLGQYGMCENPQKLLIDSKITLGLSGVTNVLLSVAAFLGTYIIFGKPATLIIIEVVPFLVLTSRPISPGLSGNFSALSVAASLGTYSYFGIPATLIIIEVVPFLVLAVGVDNIFILVQAYQRDTRPPGESLEEQIGRIVGRVGPSMLLTSSAESIAFFLGALTNMPAVRVFSLYAALAVLIDFLLQITVFIALMTIDAKRQEDNRFDACCCIKEPGSKKEKHEGWLFYLFKHFYAPFILKEYVRPIVVLVFTAYFFMNIAVLHKIGLGLDQKLSMPDDSYVLRYFGNESRYLHVGAPVYFVVREGHDYTTMQGQNALCGGNGCPQDSLVGQLYTASKLANYTYIAQPTSSWIDDFFDWLAPGGSPPCCRLFPNGTFCPATVVDKTCTACPVHKKPDGRPTPQDFMKYLPIYLKDNPGTKCAKGGHAAYGSGVNLIHNKTQVGATYFMTYHTILRTNEDFIGALREARKIGENITNTITTKTSNATVFPYSIFYVYYKEYLTLYFYVYYEQYLTVVHDTIFNIALCMIAIFVVTFILIGFDFFSAIMIVLVVSMIVIDICGMMYFWDITLNAVSLVNLVMAVGIAVEFCAHIVRAFAVSLQPTKLMRAEEALAHMGSSVLSGITLTKLGGIIVLAFSKSQLFQVFYFRMYLGMVLYGATHGLIFLPVLLSYIGPPINKAKLYDAQQRRKHLSVDSDNDDINSSRQNLVSDSGAPPDYNTLADPAL</sequence>
<keyword evidence="7" id="KW-0445">Lipid transport</keyword>
<comment type="similarity">
    <text evidence="2">Belongs to the patched family.</text>
</comment>
<evidence type="ECO:0000256" key="10">
    <source>
        <dbReference type="ARBA" id="ARBA00023180"/>
    </source>
</evidence>
<dbReference type="InterPro" id="IPR053958">
    <property type="entry name" value="HMGCR/SNAP/NPC1-like_SSD"/>
</dbReference>
<dbReference type="GO" id="GO:0015918">
    <property type="term" value="P:sterol transport"/>
    <property type="evidence" value="ECO:0007669"/>
    <property type="project" value="TreeGrafter"/>
</dbReference>
<dbReference type="InterPro" id="IPR032190">
    <property type="entry name" value="NPC1_N"/>
</dbReference>
<feature type="transmembrane region" description="Helical" evidence="13">
    <location>
        <begin position="375"/>
        <end position="395"/>
    </location>
</feature>
<evidence type="ECO:0000256" key="5">
    <source>
        <dbReference type="ARBA" id="ARBA00022729"/>
    </source>
</evidence>
<dbReference type="Pfam" id="PF16414">
    <property type="entry name" value="NPC1_N"/>
    <property type="match status" value="1"/>
</dbReference>
<evidence type="ECO:0000256" key="2">
    <source>
        <dbReference type="ARBA" id="ARBA00005585"/>
    </source>
</evidence>
<protein>
    <submittedName>
        <fullName evidence="16">NPC1</fullName>
    </submittedName>
</protein>
<evidence type="ECO:0000256" key="4">
    <source>
        <dbReference type="ARBA" id="ARBA00022692"/>
    </source>
</evidence>
<keyword evidence="8 13" id="KW-0472">Membrane</keyword>
<dbReference type="Pfam" id="PF12349">
    <property type="entry name" value="Sterol-sensing"/>
    <property type="match status" value="2"/>
</dbReference>
<keyword evidence="17" id="KW-1185">Reference proteome</keyword>
<evidence type="ECO:0000259" key="15">
    <source>
        <dbReference type="PROSITE" id="PS50156"/>
    </source>
</evidence>
<feature type="transmembrane region" description="Helical" evidence="13">
    <location>
        <begin position="685"/>
        <end position="703"/>
    </location>
</feature>
<dbReference type="EMBL" id="CACVKT020000522">
    <property type="protein sequence ID" value="CAC5359869.1"/>
    <property type="molecule type" value="Genomic_DNA"/>
</dbReference>
<feature type="transmembrane region" description="Helical" evidence="13">
    <location>
        <begin position="272"/>
        <end position="298"/>
    </location>
</feature>
<feature type="transmembrane region" description="Helical" evidence="13">
    <location>
        <begin position="1151"/>
        <end position="1171"/>
    </location>
</feature>
<keyword evidence="3" id="KW-0813">Transport</keyword>
<dbReference type="GO" id="GO:0030299">
    <property type="term" value="P:intestinal cholesterol absorption"/>
    <property type="evidence" value="ECO:0007669"/>
    <property type="project" value="TreeGrafter"/>
</dbReference>
<feature type="transmembrane region" description="Helical" evidence="13">
    <location>
        <begin position="1236"/>
        <end position="1261"/>
    </location>
</feature>
<feature type="transmembrane region" description="Helical" evidence="13">
    <location>
        <begin position="836"/>
        <end position="861"/>
    </location>
</feature>
<feature type="region of interest" description="Disordered" evidence="12">
    <location>
        <begin position="1356"/>
        <end position="1389"/>
    </location>
</feature>
<evidence type="ECO:0000256" key="9">
    <source>
        <dbReference type="ARBA" id="ARBA00023157"/>
    </source>
</evidence>
<dbReference type="PANTHER" id="PTHR45727:SF2">
    <property type="entry name" value="NPC INTRACELLULAR CHOLESTEROL TRANSPORTER 1"/>
    <property type="match status" value="1"/>
</dbReference>
<dbReference type="GO" id="GO:0015485">
    <property type="term" value="F:cholesterol binding"/>
    <property type="evidence" value="ECO:0007669"/>
    <property type="project" value="TreeGrafter"/>
</dbReference>
<feature type="transmembrane region" description="Helical" evidence="13">
    <location>
        <begin position="1183"/>
        <end position="1202"/>
    </location>
</feature>
<dbReference type="PANTHER" id="PTHR45727">
    <property type="entry name" value="NPC INTRACELLULAR CHOLESTEROL TRANSPORTER 1"/>
    <property type="match status" value="1"/>
</dbReference>
<feature type="transmembrane region" description="Helical" evidence="13">
    <location>
        <begin position="910"/>
        <end position="930"/>
    </location>
</feature>
<comment type="catalytic activity">
    <reaction evidence="11">
        <text>cholesterol(in) = cholesterol(out)</text>
        <dbReference type="Rhea" id="RHEA:39747"/>
        <dbReference type="ChEBI" id="CHEBI:16113"/>
    </reaction>
</comment>
<proteinExistence type="inferred from homology"/>
<evidence type="ECO:0000256" key="11">
    <source>
        <dbReference type="ARBA" id="ARBA00034049"/>
    </source>
</evidence>
<keyword evidence="10" id="KW-0325">Glycoprotein</keyword>
<evidence type="ECO:0000256" key="6">
    <source>
        <dbReference type="ARBA" id="ARBA00022989"/>
    </source>
</evidence>
<feature type="transmembrane region" description="Helical" evidence="13">
    <location>
        <begin position="649"/>
        <end position="673"/>
    </location>
</feature>
<evidence type="ECO:0000313" key="17">
    <source>
        <dbReference type="Proteomes" id="UP000507470"/>
    </source>
</evidence>
<feature type="transmembrane region" description="Helical" evidence="13">
    <location>
        <begin position="1313"/>
        <end position="1336"/>
    </location>
</feature>
<dbReference type="OrthoDB" id="6510177at2759"/>
<evidence type="ECO:0000256" key="8">
    <source>
        <dbReference type="ARBA" id="ARBA00023136"/>
    </source>
</evidence>
<feature type="transmembrane region" description="Helical" evidence="13">
    <location>
        <begin position="760"/>
        <end position="782"/>
    </location>
</feature>
<dbReference type="SUPFAM" id="SSF82866">
    <property type="entry name" value="Multidrug efflux transporter AcrB transmembrane domain"/>
    <property type="match status" value="2"/>
</dbReference>
<evidence type="ECO:0000256" key="14">
    <source>
        <dbReference type="SAM" id="SignalP"/>
    </source>
</evidence>
<dbReference type="Gene3D" id="1.20.1640.10">
    <property type="entry name" value="Multidrug efflux transporter AcrB transmembrane domain"/>
    <property type="match status" value="2"/>
</dbReference>
<feature type="transmembrane region" description="Helical" evidence="13">
    <location>
        <begin position="1282"/>
        <end position="1301"/>
    </location>
</feature>
<keyword evidence="9" id="KW-1015">Disulfide bond</keyword>
<feature type="signal peptide" evidence="14">
    <location>
        <begin position="1"/>
        <end position="21"/>
    </location>
</feature>
<evidence type="ECO:0000256" key="3">
    <source>
        <dbReference type="ARBA" id="ARBA00022448"/>
    </source>
</evidence>
<dbReference type="Pfam" id="PF22314">
    <property type="entry name" value="NPC1_MLD"/>
    <property type="match status" value="1"/>
</dbReference>
<dbReference type="InterPro" id="IPR053956">
    <property type="entry name" value="NPC1_MLD"/>
</dbReference>
<name>A0A6J8A220_MYTCO</name>
<feature type="domain" description="SSD" evidence="15">
    <location>
        <begin position="648"/>
        <end position="861"/>
    </location>
</feature>
<gene>
    <name evidence="16" type="ORF">MCOR_2567</name>
</gene>
<dbReference type="InterPro" id="IPR000731">
    <property type="entry name" value="SSD"/>
</dbReference>
<organism evidence="16 17">
    <name type="scientific">Mytilus coruscus</name>
    <name type="common">Sea mussel</name>
    <dbReference type="NCBI Taxonomy" id="42192"/>
    <lineage>
        <taxon>Eukaryota</taxon>
        <taxon>Metazoa</taxon>
        <taxon>Spiralia</taxon>
        <taxon>Lophotrochozoa</taxon>
        <taxon>Mollusca</taxon>
        <taxon>Bivalvia</taxon>
        <taxon>Autobranchia</taxon>
        <taxon>Pteriomorphia</taxon>
        <taxon>Mytilida</taxon>
        <taxon>Mytiloidea</taxon>
        <taxon>Mytilidae</taxon>
        <taxon>Mytilinae</taxon>
        <taxon>Mytilus</taxon>
    </lineage>
</organism>
<keyword evidence="6 13" id="KW-1133">Transmembrane helix</keyword>
<dbReference type="GO" id="GO:0042632">
    <property type="term" value="P:cholesterol homeostasis"/>
    <property type="evidence" value="ECO:0007669"/>
    <property type="project" value="TreeGrafter"/>
</dbReference>